<reference evidence="2" key="2">
    <citation type="submission" date="2021-01" db="EMBL/GenBank/DDBJ databases">
        <authorList>
            <person name="Schikora-Tamarit M.A."/>
        </authorList>
    </citation>
    <scope>NUCLEOTIDE SEQUENCE</scope>
    <source>
        <strain evidence="2">NCAIM Y.01608</strain>
    </source>
</reference>
<dbReference type="AlphaFoldDB" id="A0A9P8P3V7"/>
<reference evidence="2" key="1">
    <citation type="journal article" date="2021" name="Open Biol.">
        <title>Shared evolutionary footprints suggest mitochondrial oxidative damage underlies multiple complex I losses in fungi.</title>
        <authorList>
            <person name="Schikora-Tamarit M.A."/>
            <person name="Marcet-Houben M."/>
            <person name="Nosek J."/>
            <person name="Gabaldon T."/>
        </authorList>
    </citation>
    <scope>NUCLEOTIDE SEQUENCE</scope>
    <source>
        <strain evidence="2">NCAIM Y.01608</strain>
    </source>
</reference>
<feature type="region of interest" description="Disordered" evidence="1">
    <location>
        <begin position="111"/>
        <end position="134"/>
    </location>
</feature>
<gene>
    <name evidence="2" type="ORF">OGATHE_003570</name>
</gene>
<sequence length="159" mass="17196">MGGKPAIEAIDELSNSIDGPDQSLALFPVPGVIGNGDSAARSLQKNGNNVRPNKNVGVLTGFEQRQSRVHDDGNLSQQIVDPGHNEARCNGEPGQLHHIETERGHVVVQQSSGKVSKQLQNETARPRNAKPPLFGVESIEQVEAQKDAHEYEKHGVSRD</sequence>
<name>A0A9P8P3V7_9ASCO</name>
<evidence type="ECO:0000256" key="1">
    <source>
        <dbReference type="SAM" id="MobiDB-lite"/>
    </source>
</evidence>
<keyword evidence="3" id="KW-1185">Reference proteome</keyword>
<evidence type="ECO:0000313" key="2">
    <source>
        <dbReference type="EMBL" id="KAH3664755.1"/>
    </source>
</evidence>
<organism evidence="2 3">
    <name type="scientific">Ogataea polymorpha</name>
    <dbReference type="NCBI Taxonomy" id="460523"/>
    <lineage>
        <taxon>Eukaryota</taxon>
        <taxon>Fungi</taxon>
        <taxon>Dikarya</taxon>
        <taxon>Ascomycota</taxon>
        <taxon>Saccharomycotina</taxon>
        <taxon>Pichiomycetes</taxon>
        <taxon>Pichiales</taxon>
        <taxon>Pichiaceae</taxon>
        <taxon>Ogataea</taxon>
    </lineage>
</organism>
<proteinExistence type="predicted"/>
<accession>A0A9P8P3V7</accession>
<evidence type="ECO:0000313" key="3">
    <source>
        <dbReference type="Proteomes" id="UP000788993"/>
    </source>
</evidence>
<protein>
    <submittedName>
        <fullName evidence="2">Uncharacterized protein</fullName>
    </submittedName>
</protein>
<feature type="compositionally biased region" description="Low complexity" evidence="1">
    <location>
        <begin position="111"/>
        <end position="120"/>
    </location>
</feature>
<dbReference type="Proteomes" id="UP000788993">
    <property type="component" value="Unassembled WGS sequence"/>
</dbReference>
<comment type="caution">
    <text evidence="2">The sequence shown here is derived from an EMBL/GenBank/DDBJ whole genome shotgun (WGS) entry which is preliminary data.</text>
</comment>
<dbReference type="EMBL" id="JAEUBD010001178">
    <property type="protein sequence ID" value="KAH3664755.1"/>
    <property type="molecule type" value="Genomic_DNA"/>
</dbReference>